<feature type="signal peptide" evidence="1">
    <location>
        <begin position="1"/>
        <end position="18"/>
    </location>
</feature>
<keyword evidence="4" id="KW-1185">Reference proteome</keyword>
<evidence type="ECO:0000259" key="2">
    <source>
        <dbReference type="SMART" id="SM00245"/>
    </source>
</evidence>
<dbReference type="InterPro" id="IPR029045">
    <property type="entry name" value="ClpP/crotonase-like_dom_sf"/>
</dbReference>
<dbReference type="Gene3D" id="3.90.226.10">
    <property type="entry name" value="2-enoyl-CoA Hydratase, Chain A, domain 1"/>
    <property type="match status" value="1"/>
</dbReference>
<reference evidence="3" key="1">
    <citation type="submission" date="2023-06" db="EMBL/GenBank/DDBJ databases">
        <title>Genomic of Agaribacillus aureum.</title>
        <authorList>
            <person name="Wang G."/>
        </authorList>
    </citation>
    <scope>NUCLEOTIDE SEQUENCE</scope>
    <source>
        <strain evidence="3">BMA12</strain>
    </source>
</reference>
<keyword evidence="1" id="KW-0732">Signal</keyword>
<feature type="domain" description="Tail specific protease" evidence="2">
    <location>
        <begin position="623"/>
        <end position="863"/>
    </location>
</feature>
<dbReference type="InterPro" id="IPR008969">
    <property type="entry name" value="CarboxyPept-like_regulatory"/>
</dbReference>
<dbReference type="Pfam" id="PF03572">
    <property type="entry name" value="Peptidase_S41"/>
    <property type="match status" value="1"/>
</dbReference>
<feature type="chain" id="PRO_5045133793" evidence="1">
    <location>
        <begin position="19"/>
        <end position="890"/>
    </location>
</feature>
<evidence type="ECO:0000313" key="4">
    <source>
        <dbReference type="Proteomes" id="UP001172083"/>
    </source>
</evidence>
<dbReference type="SMART" id="SM00245">
    <property type="entry name" value="TSPc"/>
    <property type="match status" value="1"/>
</dbReference>
<accession>A0ABT8KYK8</accession>
<organism evidence="3 4">
    <name type="scientific">Agaribacillus aureus</name>
    <dbReference type="NCBI Taxonomy" id="3051825"/>
    <lineage>
        <taxon>Bacteria</taxon>
        <taxon>Pseudomonadati</taxon>
        <taxon>Bacteroidota</taxon>
        <taxon>Cytophagia</taxon>
        <taxon>Cytophagales</taxon>
        <taxon>Splendidivirgaceae</taxon>
        <taxon>Agaribacillus</taxon>
    </lineage>
</organism>
<dbReference type="InterPro" id="IPR005151">
    <property type="entry name" value="Tail-specific_protease"/>
</dbReference>
<dbReference type="Proteomes" id="UP001172083">
    <property type="component" value="Unassembled WGS sequence"/>
</dbReference>
<dbReference type="RefSeq" id="WP_346755876.1">
    <property type="nucleotide sequence ID" value="NZ_JAUJEB010000001.1"/>
</dbReference>
<dbReference type="SUPFAM" id="SSF49464">
    <property type="entry name" value="Carboxypeptidase regulatory domain-like"/>
    <property type="match status" value="1"/>
</dbReference>
<sequence>MKALTTAIFFLIFNVTIAQDAITISGRITDKLTAEGLAYVHIYLEGTSFGISTNRMGEFTFKGPANAVNKTLIISHLGYKTEEIKLEATTGDYLNIQLAPQVFELQEVVVEPINPLEIIYAAIDKIPENYYTSSYTVQGFQREYVTSGKQFIQLMEVAFQSQGTFCKQSSRVLDARYIEDKKEKAPLWDASRGGFYTLGWTKVSGIKAPSGDTFLGVNLKNKTDVARYYKFEMKESISLDNREVYVIAFDQKKKVKRPLLKGTLYIDGTSYAIIKLTYELSPKGAKFLKPHRTWGGVRLSASPKKIEVKQDKGEISYKKIGRKWFMSSWVTDARFDASLTFLGAVLAKKNDLEFHSERIVTAVDTIGAIDPGQLTNIGAVGSMPTLQNFIKKNFEGYHETAEEKWTDFNFIKSDTAVAQIAARLRLNNEQWKLETQKSISEKALSTRYTSSQLRQDLRYLKASLEKIHPGLYWYTDKTDFDKAFEVAQNDLKKKTTEAAFFQMLSPIIEMINCGHTAIYPSTGTSRYMALHQKRFPLDLWISGDRAVVTKDHTGIAAGSEVVAINGKKIPAIIHRIKSNVPTDGYNTTYKDFRLQQDFADLYARYFETPDEFEVIIQTQKGESKTLTIAGKKKNATVKNNGFATSSFYEAINAAVLTIPSFASNQDFLSFLEKTFQKIEDRGIRHLAIDLRNNQGGRDHYGAMLFSYLTRDDFDYYDKIEVNPPDTSILNRLTFDDIPFNKVLPGYPSQIEKRDGQFLFAQHQNLGVQRARPDAYQGQVYILINGGTFSAAAEFAAIAYSKNRAVFIGQETGGGYYGNCSFGTPFLTLPNSGIKIAIPLSKYKLAVSQGEPKGHGVIPHYQTKYSLEDIMENQDKELAMFFELVQKGGVD</sequence>
<evidence type="ECO:0000256" key="1">
    <source>
        <dbReference type="SAM" id="SignalP"/>
    </source>
</evidence>
<gene>
    <name evidence="3" type="ORF">QQ020_00695</name>
</gene>
<dbReference type="PANTHER" id="PTHR32060:SF30">
    <property type="entry name" value="CARBOXY-TERMINAL PROCESSING PROTEASE CTPA"/>
    <property type="match status" value="1"/>
</dbReference>
<dbReference type="Pfam" id="PF13715">
    <property type="entry name" value="CarbopepD_reg_2"/>
    <property type="match status" value="1"/>
</dbReference>
<evidence type="ECO:0000313" key="3">
    <source>
        <dbReference type="EMBL" id="MDN5210532.1"/>
    </source>
</evidence>
<dbReference type="Gene3D" id="2.60.40.1120">
    <property type="entry name" value="Carboxypeptidase-like, regulatory domain"/>
    <property type="match status" value="1"/>
</dbReference>
<dbReference type="SUPFAM" id="SSF52096">
    <property type="entry name" value="ClpP/crotonase"/>
    <property type="match status" value="1"/>
</dbReference>
<dbReference type="PANTHER" id="PTHR32060">
    <property type="entry name" value="TAIL-SPECIFIC PROTEASE"/>
    <property type="match status" value="1"/>
</dbReference>
<dbReference type="EMBL" id="JAUJEB010000001">
    <property type="protein sequence ID" value="MDN5210532.1"/>
    <property type="molecule type" value="Genomic_DNA"/>
</dbReference>
<proteinExistence type="predicted"/>
<protein>
    <submittedName>
        <fullName evidence="3">S41 family peptidase</fullName>
    </submittedName>
</protein>
<comment type="caution">
    <text evidence="3">The sequence shown here is derived from an EMBL/GenBank/DDBJ whole genome shotgun (WGS) entry which is preliminary data.</text>
</comment>
<name>A0ABT8KYK8_9BACT</name>